<sequence length="442" mass="49003">MNFNTAAANTQVKDDPQLSELIQPGFIGRVLIGILFALIVNIGLAWLAYPWLHEILSQLMGLNERLGVTLKILFFVIIFIGLTMMAMWPFLRAEIRWVKELVKSRDRRLSRKRSIQNAIAGEIHQASPFLSLMCQQLNGALKDTESGVIAVINSLNQVHQVSSSQVDRITESMNNGMMLTEIIQEQTANNKNIVTILSSNVENQMSDLRSNLQRIQGLAKQVGELSPLVDVISKIARQTNLLALNAAIEAARAGESGRGFSVVADEVRKLSTQTAEAAANIELKIRTATKGAEAELMAANKAIDNHETSTELNKIIDDLIAVESRFTQGSGMLLDVIDAVDSGNQEGIKRLSEALGYLQFQDVLRQRVEQVELAIKELDEHFLDLADRFGNPEWSGQLNQTLRQRMEGHLDRYVMKGQRDAHNALTGIKPSGDGGRPQIELF</sequence>
<gene>
    <name evidence="7" type="ORF">A1332_17400</name>
</gene>
<dbReference type="InterPro" id="IPR004090">
    <property type="entry name" value="Chemotax_Me-accpt_rcpt"/>
</dbReference>
<evidence type="ECO:0000256" key="5">
    <source>
        <dbReference type="SAM" id="Phobius"/>
    </source>
</evidence>
<evidence type="ECO:0000256" key="1">
    <source>
        <dbReference type="ARBA" id="ARBA00004370"/>
    </source>
</evidence>
<dbReference type="AlphaFoldDB" id="A0A177M7Q5"/>
<keyword evidence="5" id="KW-0812">Transmembrane</keyword>
<accession>A0A177M7Q5</accession>
<dbReference type="PANTHER" id="PTHR32089">
    <property type="entry name" value="METHYL-ACCEPTING CHEMOTAXIS PROTEIN MCPB"/>
    <property type="match status" value="1"/>
</dbReference>
<dbReference type="OrthoDB" id="3288815at2"/>
<dbReference type="Pfam" id="PF00015">
    <property type="entry name" value="MCPsignal"/>
    <property type="match status" value="1"/>
</dbReference>
<name>A0A177M7Q5_METMH</name>
<keyword evidence="5" id="KW-1133">Transmembrane helix</keyword>
<feature type="transmembrane region" description="Helical" evidence="5">
    <location>
        <begin position="30"/>
        <end position="52"/>
    </location>
</feature>
<reference evidence="7 8" key="1">
    <citation type="submission" date="2016-03" db="EMBL/GenBank/DDBJ databases">
        <authorList>
            <person name="Ploux O."/>
        </authorList>
    </citation>
    <scope>NUCLEOTIDE SEQUENCE [LARGE SCALE GENOMIC DNA]</scope>
    <source>
        <strain evidence="7 8">R-45363</strain>
    </source>
</reference>
<feature type="transmembrane region" description="Helical" evidence="5">
    <location>
        <begin position="72"/>
        <end position="91"/>
    </location>
</feature>
<evidence type="ECO:0000259" key="6">
    <source>
        <dbReference type="PROSITE" id="PS50111"/>
    </source>
</evidence>
<evidence type="ECO:0000256" key="4">
    <source>
        <dbReference type="PROSITE-ProRule" id="PRU00284"/>
    </source>
</evidence>
<evidence type="ECO:0000256" key="3">
    <source>
        <dbReference type="ARBA" id="ARBA00029447"/>
    </source>
</evidence>
<comment type="similarity">
    <text evidence="3">Belongs to the methyl-accepting chemotaxis (MCP) protein family.</text>
</comment>
<dbReference type="PRINTS" id="PR00260">
    <property type="entry name" value="CHEMTRNSDUCR"/>
</dbReference>
<dbReference type="InterPro" id="IPR004089">
    <property type="entry name" value="MCPsignal_dom"/>
</dbReference>
<keyword evidence="2 4" id="KW-0807">Transducer</keyword>
<dbReference type="SMART" id="SM00283">
    <property type="entry name" value="MA"/>
    <property type="match status" value="1"/>
</dbReference>
<dbReference type="GO" id="GO:0016020">
    <property type="term" value="C:membrane"/>
    <property type="evidence" value="ECO:0007669"/>
    <property type="project" value="UniProtKB-SubCell"/>
</dbReference>
<evidence type="ECO:0000313" key="7">
    <source>
        <dbReference type="EMBL" id="OAI01651.1"/>
    </source>
</evidence>
<dbReference type="SUPFAM" id="SSF58104">
    <property type="entry name" value="Methyl-accepting chemotaxis protein (MCP) signaling domain"/>
    <property type="match status" value="1"/>
</dbReference>
<dbReference type="GO" id="GO:0004888">
    <property type="term" value="F:transmembrane signaling receptor activity"/>
    <property type="evidence" value="ECO:0007669"/>
    <property type="project" value="InterPro"/>
</dbReference>
<comment type="subcellular location">
    <subcellularLocation>
        <location evidence="1">Membrane</location>
    </subcellularLocation>
</comment>
<keyword evidence="5" id="KW-0472">Membrane</keyword>
<feature type="domain" description="Methyl-accepting transducer" evidence="6">
    <location>
        <begin position="140"/>
        <end position="359"/>
    </location>
</feature>
<dbReference type="PROSITE" id="PS50111">
    <property type="entry name" value="CHEMOTAXIS_TRANSDUC_2"/>
    <property type="match status" value="1"/>
</dbReference>
<dbReference type="Proteomes" id="UP000078090">
    <property type="component" value="Unassembled WGS sequence"/>
</dbReference>
<dbReference type="GO" id="GO:0007165">
    <property type="term" value="P:signal transduction"/>
    <property type="evidence" value="ECO:0007669"/>
    <property type="project" value="UniProtKB-KW"/>
</dbReference>
<dbReference type="EMBL" id="LUUG01000088">
    <property type="protein sequence ID" value="OAI01651.1"/>
    <property type="molecule type" value="Genomic_DNA"/>
</dbReference>
<organism evidence="7 8">
    <name type="scientific">Methylomonas methanica</name>
    <dbReference type="NCBI Taxonomy" id="421"/>
    <lineage>
        <taxon>Bacteria</taxon>
        <taxon>Pseudomonadati</taxon>
        <taxon>Pseudomonadota</taxon>
        <taxon>Gammaproteobacteria</taxon>
        <taxon>Methylococcales</taxon>
        <taxon>Methylococcaceae</taxon>
        <taxon>Methylomonas</taxon>
    </lineage>
</organism>
<comment type="caution">
    <text evidence="7">The sequence shown here is derived from an EMBL/GenBank/DDBJ whole genome shotgun (WGS) entry which is preliminary data.</text>
</comment>
<dbReference type="PANTHER" id="PTHR32089:SF112">
    <property type="entry name" value="LYSOZYME-LIKE PROTEIN-RELATED"/>
    <property type="match status" value="1"/>
</dbReference>
<protein>
    <recommendedName>
        <fullName evidence="6">Methyl-accepting transducer domain-containing protein</fullName>
    </recommendedName>
</protein>
<dbReference type="Gene3D" id="1.10.287.950">
    <property type="entry name" value="Methyl-accepting chemotaxis protein"/>
    <property type="match status" value="1"/>
</dbReference>
<dbReference type="GO" id="GO:0006935">
    <property type="term" value="P:chemotaxis"/>
    <property type="evidence" value="ECO:0007669"/>
    <property type="project" value="InterPro"/>
</dbReference>
<evidence type="ECO:0000313" key="8">
    <source>
        <dbReference type="Proteomes" id="UP000078090"/>
    </source>
</evidence>
<proteinExistence type="inferred from homology"/>
<evidence type="ECO:0000256" key="2">
    <source>
        <dbReference type="ARBA" id="ARBA00023224"/>
    </source>
</evidence>